<keyword evidence="2" id="KW-0238">DNA-binding</keyword>
<sequence length="114" mass="13045">MKTATLAELVGAKIRLHRLARNMTQEQLAESIGMAGTYLAQIERGEKNVKLNTIEKITAGLHITVYDLFDEKEGNLQENKWVWASILILLQQDEGKQRQAHRLLKALFENDENE</sequence>
<organism evidence="5 6">
    <name type="scientific">Cohnella cellulosilytica</name>
    <dbReference type="NCBI Taxonomy" id="986710"/>
    <lineage>
        <taxon>Bacteria</taxon>
        <taxon>Bacillati</taxon>
        <taxon>Bacillota</taxon>
        <taxon>Bacilli</taxon>
        <taxon>Bacillales</taxon>
        <taxon>Paenibacillaceae</taxon>
        <taxon>Cohnella</taxon>
    </lineage>
</organism>
<evidence type="ECO:0000313" key="6">
    <source>
        <dbReference type="Proteomes" id="UP001596378"/>
    </source>
</evidence>
<dbReference type="PANTHER" id="PTHR46797">
    <property type="entry name" value="HTH-TYPE TRANSCRIPTIONAL REGULATOR"/>
    <property type="match status" value="1"/>
</dbReference>
<dbReference type="SMART" id="SM00530">
    <property type="entry name" value="HTH_XRE"/>
    <property type="match status" value="1"/>
</dbReference>
<reference evidence="6" key="1">
    <citation type="journal article" date="2019" name="Int. J. Syst. Evol. Microbiol.">
        <title>The Global Catalogue of Microorganisms (GCM) 10K type strain sequencing project: providing services to taxonomists for standard genome sequencing and annotation.</title>
        <authorList>
            <consortium name="The Broad Institute Genomics Platform"/>
            <consortium name="The Broad Institute Genome Sequencing Center for Infectious Disease"/>
            <person name="Wu L."/>
            <person name="Ma J."/>
        </authorList>
    </citation>
    <scope>NUCLEOTIDE SEQUENCE [LARGE SCALE GENOMIC DNA]</scope>
    <source>
        <strain evidence="6">KCTC 12907</strain>
    </source>
</reference>
<gene>
    <name evidence="5" type="ORF">ACFQMJ_30205</name>
</gene>
<dbReference type="RefSeq" id="WP_378050968.1">
    <property type="nucleotide sequence ID" value="NZ_JBHMDN010000031.1"/>
</dbReference>
<dbReference type="InterPro" id="IPR050807">
    <property type="entry name" value="TransReg_Diox_bact_type"/>
</dbReference>
<protein>
    <submittedName>
        <fullName evidence="5">Helix-turn-helix domain-containing protein</fullName>
    </submittedName>
</protein>
<dbReference type="EMBL" id="JBHTAI010000026">
    <property type="protein sequence ID" value="MFC7152832.1"/>
    <property type="molecule type" value="Genomic_DNA"/>
</dbReference>
<dbReference type="Proteomes" id="UP001596378">
    <property type="component" value="Unassembled WGS sequence"/>
</dbReference>
<evidence type="ECO:0000256" key="1">
    <source>
        <dbReference type="ARBA" id="ARBA00023015"/>
    </source>
</evidence>
<dbReference type="Pfam" id="PF01381">
    <property type="entry name" value="HTH_3"/>
    <property type="match status" value="1"/>
</dbReference>
<dbReference type="PROSITE" id="PS50943">
    <property type="entry name" value="HTH_CROC1"/>
    <property type="match status" value="1"/>
</dbReference>
<dbReference type="SUPFAM" id="SSF47413">
    <property type="entry name" value="lambda repressor-like DNA-binding domains"/>
    <property type="match status" value="1"/>
</dbReference>
<keyword evidence="3" id="KW-0804">Transcription</keyword>
<evidence type="ECO:0000313" key="5">
    <source>
        <dbReference type="EMBL" id="MFC7152832.1"/>
    </source>
</evidence>
<evidence type="ECO:0000259" key="4">
    <source>
        <dbReference type="PROSITE" id="PS50943"/>
    </source>
</evidence>
<dbReference type="InterPro" id="IPR001387">
    <property type="entry name" value="Cro/C1-type_HTH"/>
</dbReference>
<accession>A0ABW2FMW6</accession>
<comment type="caution">
    <text evidence="5">The sequence shown here is derived from an EMBL/GenBank/DDBJ whole genome shotgun (WGS) entry which is preliminary data.</text>
</comment>
<dbReference type="Gene3D" id="1.10.260.40">
    <property type="entry name" value="lambda repressor-like DNA-binding domains"/>
    <property type="match status" value="1"/>
</dbReference>
<dbReference type="CDD" id="cd00093">
    <property type="entry name" value="HTH_XRE"/>
    <property type="match status" value="1"/>
</dbReference>
<evidence type="ECO:0000256" key="3">
    <source>
        <dbReference type="ARBA" id="ARBA00023163"/>
    </source>
</evidence>
<dbReference type="PANTHER" id="PTHR46797:SF23">
    <property type="entry name" value="HTH-TYPE TRANSCRIPTIONAL REGULATOR SUTR"/>
    <property type="match status" value="1"/>
</dbReference>
<proteinExistence type="predicted"/>
<evidence type="ECO:0000256" key="2">
    <source>
        <dbReference type="ARBA" id="ARBA00023125"/>
    </source>
</evidence>
<name>A0ABW2FMW6_9BACL</name>
<feature type="domain" description="HTH cro/C1-type" evidence="4">
    <location>
        <begin position="14"/>
        <end position="68"/>
    </location>
</feature>
<keyword evidence="6" id="KW-1185">Reference proteome</keyword>
<dbReference type="InterPro" id="IPR010982">
    <property type="entry name" value="Lambda_DNA-bd_dom_sf"/>
</dbReference>
<keyword evidence="1" id="KW-0805">Transcription regulation</keyword>